<evidence type="ECO:0000256" key="7">
    <source>
        <dbReference type="ARBA" id="ARBA00022989"/>
    </source>
</evidence>
<keyword evidence="6" id="KW-0851">Voltage-gated channel</keyword>
<dbReference type="GO" id="GO:0034702">
    <property type="term" value="C:monoatomic ion channel complex"/>
    <property type="evidence" value="ECO:0007669"/>
    <property type="project" value="UniProtKB-KW"/>
</dbReference>
<dbReference type="InterPro" id="IPR005821">
    <property type="entry name" value="Ion_trans_dom"/>
</dbReference>
<reference evidence="17 18" key="1">
    <citation type="submission" date="2017-02" db="EMBL/GenBank/DDBJ databases">
        <title>Genomes of Trichoderma spp. with biocontrol activity.</title>
        <authorList>
            <person name="Gardiner D."/>
            <person name="Kazan K."/>
            <person name="Vos C."/>
            <person name="Harvey P."/>
        </authorList>
    </citation>
    <scope>NUCLEOTIDE SEQUENCE [LARGE SCALE GENOMIC DNA]</scope>
    <source>
        <strain evidence="17 18">A5MH</strain>
    </source>
</reference>
<evidence type="ECO:0000256" key="9">
    <source>
        <dbReference type="ARBA" id="ARBA00023065"/>
    </source>
</evidence>
<evidence type="ECO:0000256" key="4">
    <source>
        <dbReference type="ARBA" id="ARBA00022475"/>
    </source>
</evidence>
<dbReference type="OrthoDB" id="427456at2759"/>
<feature type="compositionally biased region" description="Polar residues" evidence="14">
    <location>
        <begin position="1"/>
        <end position="10"/>
    </location>
</feature>
<evidence type="ECO:0000256" key="8">
    <source>
        <dbReference type="ARBA" id="ARBA00023054"/>
    </source>
</evidence>
<evidence type="ECO:0000256" key="12">
    <source>
        <dbReference type="ARBA" id="ARBA00031989"/>
    </source>
</evidence>
<dbReference type="GO" id="GO:0005886">
    <property type="term" value="C:plasma membrane"/>
    <property type="evidence" value="ECO:0007669"/>
    <property type="project" value="UniProtKB-SubCell"/>
</dbReference>
<keyword evidence="9" id="KW-0406">Ion transport</keyword>
<dbReference type="EMBL" id="MTYH01000056">
    <property type="protein sequence ID" value="PNP41611.1"/>
    <property type="molecule type" value="Genomic_DNA"/>
</dbReference>
<feature type="coiled-coil region" evidence="13">
    <location>
        <begin position="172"/>
        <end position="206"/>
    </location>
</feature>
<evidence type="ECO:0000256" key="13">
    <source>
        <dbReference type="SAM" id="Coils"/>
    </source>
</evidence>
<evidence type="ECO:0000256" key="2">
    <source>
        <dbReference type="ARBA" id="ARBA00015897"/>
    </source>
</evidence>
<evidence type="ECO:0000313" key="18">
    <source>
        <dbReference type="Proteomes" id="UP000236546"/>
    </source>
</evidence>
<keyword evidence="5 15" id="KW-0812">Transmembrane</keyword>
<dbReference type="InterPro" id="IPR027359">
    <property type="entry name" value="Volt_channel_dom_sf"/>
</dbReference>
<feature type="transmembrane region" description="Helical" evidence="15">
    <location>
        <begin position="55"/>
        <end position="78"/>
    </location>
</feature>
<keyword evidence="4" id="KW-1003">Cell membrane</keyword>
<feature type="domain" description="Ion transport" evidence="16">
    <location>
        <begin position="69"/>
        <end position="167"/>
    </location>
</feature>
<evidence type="ECO:0000256" key="5">
    <source>
        <dbReference type="ARBA" id="ARBA00022692"/>
    </source>
</evidence>
<evidence type="ECO:0000256" key="14">
    <source>
        <dbReference type="SAM" id="MobiDB-lite"/>
    </source>
</evidence>
<feature type="region of interest" description="Disordered" evidence="14">
    <location>
        <begin position="1"/>
        <end position="27"/>
    </location>
</feature>
<dbReference type="PANTHER" id="PTHR46480:SF1">
    <property type="entry name" value="VOLTAGE-GATED HYDROGEN CHANNEL 1"/>
    <property type="match status" value="1"/>
</dbReference>
<evidence type="ECO:0000259" key="16">
    <source>
        <dbReference type="Pfam" id="PF00520"/>
    </source>
</evidence>
<keyword evidence="7 15" id="KW-1133">Transmembrane helix</keyword>
<proteinExistence type="predicted"/>
<feature type="transmembrane region" description="Helical" evidence="15">
    <location>
        <begin position="126"/>
        <end position="144"/>
    </location>
</feature>
<feature type="transmembrane region" description="Helical" evidence="15">
    <location>
        <begin position="98"/>
        <end position="119"/>
    </location>
</feature>
<dbReference type="InterPro" id="IPR031846">
    <property type="entry name" value="Hvcn1"/>
</dbReference>
<keyword evidence="3" id="KW-0813">Transport</keyword>
<evidence type="ECO:0000313" key="17">
    <source>
        <dbReference type="EMBL" id="PNP41611.1"/>
    </source>
</evidence>
<gene>
    <name evidence="17" type="ORF">TGAMA5MH_06540</name>
</gene>
<comment type="caution">
    <text evidence="17">The sequence shown here is derived from an EMBL/GenBank/DDBJ whole genome shotgun (WGS) entry which is preliminary data.</text>
</comment>
<keyword evidence="11" id="KW-0407">Ion channel</keyword>
<evidence type="ECO:0000256" key="10">
    <source>
        <dbReference type="ARBA" id="ARBA00023136"/>
    </source>
</evidence>
<evidence type="ECO:0000256" key="6">
    <source>
        <dbReference type="ARBA" id="ARBA00022882"/>
    </source>
</evidence>
<protein>
    <recommendedName>
        <fullName evidence="2">Voltage-gated hydrogen channel 1</fullName>
    </recommendedName>
    <alternativeName>
        <fullName evidence="12">Hydrogen voltage-gated channel 1</fullName>
    </alternativeName>
</protein>
<keyword evidence="10 15" id="KW-0472">Membrane</keyword>
<evidence type="ECO:0000256" key="15">
    <source>
        <dbReference type="SAM" id="Phobius"/>
    </source>
</evidence>
<accession>A0A2K0T7W7</accession>
<dbReference type="Pfam" id="PF00520">
    <property type="entry name" value="Ion_trans"/>
    <property type="match status" value="1"/>
</dbReference>
<dbReference type="AlphaFoldDB" id="A0A2K0T7W7"/>
<dbReference type="PANTHER" id="PTHR46480">
    <property type="entry name" value="F20B24.22"/>
    <property type="match status" value="1"/>
</dbReference>
<evidence type="ECO:0000256" key="11">
    <source>
        <dbReference type="ARBA" id="ARBA00023303"/>
    </source>
</evidence>
<evidence type="ECO:0000256" key="3">
    <source>
        <dbReference type="ARBA" id="ARBA00022448"/>
    </source>
</evidence>
<name>A0A2K0T7W7_9HYPO</name>
<dbReference type="Proteomes" id="UP000236546">
    <property type="component" value="Unassembled WGS sequence"/>
</dbReference>
<organism evidence="17 18">
    <name type="scientific">Trichoderma gamsii</name>
    <dbReference type="NCBI Taxonomy" id="398673"/>
    <lineage>
        <taxon>Eukaryota</taxon>
        <taxon>Fungi</taxon>
        <taxon>Dikarya</taxon>
        <taxon>Ascomycota</taxon>
        <taxon>Pezizomycotina</taxon>
        <taxon>Sordariomycetes</taxon>
        <taxon>Hypocreomycetidae</taxon>
        <taxon>Hypocreales</taxon>
        <taxon>Hypocreaceae</taxon>
        <taxon>Trichoderma</taxon>
    </lineage>
</organism>
<comment type="subcellular location">
    <subcellularLocation>
        <location evidence="1">Cell membrane</location>
        <topology evidence="1">Multi-pass membrane protein</topology>
    </subcellularLocation>
</comment>
<dbReference type="Gene3D" id="1.20.120.350">
    <property type="entry name" value="Voltage-gated potassium channels. Chain C"/>
    <property type="match status" value="1"/>
</dbReference>
<sequence>MADRSSTPLLQSYHGDDSDEAPAWHRRSQESSFSRHLRRCRRTSQRFLESRTKHFLVMGTVALDVAALLANIFIQLIACEMDEKDEPWVEDITEGLEIAGLVFSSLFLLELVACLFAFGPRFLASWFHLFDSAVIVASFVIDIFSRGLTESIGSLIVVLRLWRLAKISEEVVLGATERMEILEQQLEDLEAENSRLRSQLGTESSNHSINE</sequence>
<dbReference type="GO" id="GO:0030171">
    <property type="term" value="F:voltage-gated proton channel activity"/>
    <property type="evidence" value="ECO:0007669"/>
    <property type="project" value="InterPro"/>
</dbReference>
<evidence type="ECO:0000256" key="1">
    <source>
        <dbReference type="ARBA" id="ARBA00004651"/>
    </source>
</evidence>
<keyword evidence="8 13" id="KW-0175">Coiled coil</keyword>